<dbReference type="PRINTS" id="PR00320">
    <property type="entry name" value="GPROTEINBRPT"/>
</dbReference>
<dbReference type="SMART" id="SM00356">
    <property type="entry name" value="ZnF_C3H1"/>
    <property type="match status" value="1"/>
</dbReference>
<dbReference type="InterPro" id="IPR020472">
    <property type="entry name" value="WD40_PAC1"/>
</dbReference>
<gene>
    <name evidence="7" type="ORF">CTI12_AA449200</name>
</gene>
<feature type="repeat" description="WD" evidence="3">
    <location>
        <begin position="362"/>
        <end position="401"/>
    </location>
</feature>
<dbReference type="PANTHER" id="PTHR44489:SF16">
    <property type="entry name" value="ANAPHASE-PROMOTING COMPLEX SUBUNIT 4 WD40 DOMAIN-CONTAINING PROTEIN"/>
    <property type="match status" value="1"/>
</dbReference>
<proteinExistence type="predicted"/>
<dbReference type="PANTHER" id="PTHR44489">
    <property type="match status" value="1"/>
</dbReference>
<accession>A0A2U1LVI3</accession>
<dbReference type="AlphaFoldDB" id="A0A2U1LVI3"/>
<evidence type="ECO:0000256" key="1">
    <source>
        <dbReference type="ARBA" id="ARBA00022574"/>
    </source>
</evidence>
<keyword evidence="4" id="KW-0862">Zinc</keyword>
<evidence type="ECO:0000313" key="7">
    <source>
        <dbReference type="EMBL" id="PWA53025.1"/>
    </source>
</evidence>
<dbReference type="SMART" id="SM00320">
    <property type="entry name" value="WD40"/>
    <property type="match status" value="6"/>
</dbReference>
<dbReference type="PROSITE" id="PS50294">
    <property type="entry name" value="WD_REPEATS_REGION"/>
    <property type="match status" value="2"/>
</dbReference>
<dbReference type="Pfam" id="PF00400">
    <property type="entry name" value="WD40"/>
    <property type="match status" value="3"/>
</dbReference>
<keyword evidence="4" id="KW-0863">Zinc-finger</keyword>
<feature type="repeat" description="WD" evidence="3">
    <location>
        <begin position="199"/>
        <end position="240"/>
    </location>
</feature>
<feature type="zinc finger region" description="C3H1-type" evidence="4">
    <location>
        <begin position="54"/>
        <end position="80"/>
    </location>
</feature>
<evidence type="ECO:0000256" key="4">
    <source>
        <dbReference type="PROSITE-ProRule" id="PRU00723"/>
    </source>
</evidence>
<evidence type="ECO:0000313" key="8">
    <source>
        <dbReference type="Proteomes" id="UP000245207"/>
    </source>
</evidence>
<dbReference type="STRING" id="35608.A0A2U1LVI3"/>
<keyword evidence="2" id="KW-0677">Repeat</keyword>
<dbReference type="InterPro" id="IPR036322">
    <property type="entry name" value="WD40_repeat_dom_sf"/>
</dbReference>
<dbReference type="Proteomes" id="UP000245207">
    <property type="component" value="Unassembled WGS sequence"/>
</dbReference>
<evidence type="ECO:0000256" key="5">
    <source>
        <dbReference type="SAM" id="MobiDB-lite"/>
    </source>
</evidence>
<dbReference type="PROSITE" id="PS50082">
    <property type="entry name" value="WD_REPEATS_2"/>
    <property type="match status" value="3"/>
</dbReference>
<dbReference type="GO" id="GO:0008270">
    <property type="term" value="F:zinc ion binding"/>
    <property type="evidence" value="ECO:0007669"/>
    <property type="project" value="UniProtKB-KW"/>
</dbReference>
<dbReference type="OrthoDB" id="59941at2759"/>
<dbReference type="InterPro" id="IPR001680">
    <property type="entry name" value="WD40_rpt"/>
</dbReference>
<organism evidence="7 8">
    <name type="scientific">Artemisia annua</name>
    <name type="common">Sweet wormwood</name>
    <dbReference type="NCBI Taxonomy" id="35608"/>
    <lineage>
        <taxon>Eukaryota</taxon>
        <taxon>Viridiplantae</taxon>
        <taxon>Streptophyta</taxon>
        <taxon>Embryophyta</taxon>
        <taxon>Tracheophyta</taxon>
        <taxon>Spermatophyta</taxon>
        <taxon>Magnoliopsida</taxon>
        <taxon>eudicotyledons</taxon>
        <taxon>Gunneridae</taxon>
        <taxon>Pentapetalae</taxon>
        <taxon>asterids</taxon>
        <taxon>campanulids</taxon>
        <taxon>Asterales</taxon>
        <taxon>Asteraceae</taxon>
        <taxon>Asteroideae</taxon>
        <taxon>Anthemideae</taxon>
        <taxon>Artemisiinae</taxon>
        <taxon>Artemisia</taxon>
    </lineage>
</organism>
<sequence>MATIAAKRFSVKTDGSVFKRLGCGSQSNIAKNQVKEAFNRIGCENRQNIATSYPVKPVICKYWLEGRCVRNPCRFLHPDLPKSDTIKSKHSWKNPNTFKSRNSPPVEKPQQKVMKNNENPEHYQIASKTLKKVLTSNANVSQSKSTDKTKDCIKVEKSEVNVTCQSKVIGKRVNCPNGEKCENLQSWFCGSGLSMLAQLEGHTKGVTGIVYPSGFNKLFCCSKDKSLRVWDCNSGKCDNVLNFDDECGTLVKEGSWMFAGLRDKIMAWNLEAQSEVIIRGNGGQVNAITMSGDTLFAGMEDGTILSWKSTSKTSFCEEPTSLKGHTGSVLSLVVGAGMLFSGSSDHSIRVWSLDSLECRHVLNGHTGDVTAVICWDRYLFSGSLDKTIKVWGATEDGNIEQVYKHDVDNGVLAFCGMHDAEKKPMLLCLCKDSGVHIYDLPSFVERGRIYSRQDIQTIQVGPEGLFFTGDAAGMVTVWKPNGEPVSKAC</sequence>
<keyword evidence="1 3" id="KW-0853">WD repeat</keyword>
<feature type="repeat" description="WD" evidence="3">
    <location>
        <begin position="322"/>
        <end position="361"/>
    </location>
</feature>
<keyword evidence="4" id="KW-0479">Metal-binding</keyword>
<evidence type="ECO:0000256" key="2">
    <source>
        <dbReference type="ARBA" id="ARBA00022737"/>
    </source>
</evidence>
<dbReference type="PROSITE" id="PS50103">
    <property type="entry name" value="ZF_C3H1"/>
    <property type="match status" value="1"/>
</dbReference>
<comment type="caution">
    <text evidence="7">The sequence shown here is derived from an EMBL/GenBank/DDBJ whole genome shotgun (WGS) entry which is preliminary data.</text>
</comment>
<name>A0A2U1LVI3_ARTAN</name>
<reference evidence="7 8" key="1">
    <citation type="journal article" date="2018" name="Mol. Plant">
        <title>The genome of Artemisia annua provides insight into the evolution of Asteraceae family and artemisinin biosynthesis.</title>
        <authorList>
            <person name="Shen Q."/>
            <person name="Zhang L."/>
            <person name="Liao Z."/>
            <person name="Wang S."/>
            <person name="Yan T."/>
            <person name="Shi P."/>
            <person name="Liu M."/>
            <person name="Fu X."/>
            <person name="Pan Q."/>
            <person name="Wang Y."/>
            <person name="Lv Z."/>
            <person name="Lu X."/>
            <person name="Zhang F."/>
            <person name="Jiang W."/>
            <person name="Ma Y."/>
            <person name="Chen M."/>
            <person name="Hao X."/>
            <person name="Li L."/>
            <person name="Tang Y."/>
            <person name="Lv G."/>
            <person name="Zhou Y."/>
            <person name="Sun X."/>
            <person name="Brodelius P.E."/>
            <person name="Rose J.K.C."/>
            <person name="Tang K."/>
        </authorList>
    </citation>
    <scope>NUCLEOTIDE SEQUENCE [LARGE SCALE GENOMIC DNA]</scope>
    <source>
        <strain evidence="8">cv. Huhao1</strain>
        <tissue evidence="7">Leaf</tissue>
    </source>
</reference>
<feature type="domain" description="C3H1-type" evidence="6">
    <location>
        <begin position="54"/>
        <end position="80"/>
    </location>
</feature>
<dbReference type="EMBL" id="PKPP01007576">
    <property type="protein sequence ID" value="PWA53025.1"/>
    <property type="molecule type" value="Genomic_DNA"/>
</dbReference>
<dbReference type="InterPro" id="IPR000571">
    <property type="entry name" value="Znf_CCCH"/>
</dbReference>
<feature type="compositionally biased region" description="Polar residues" evidence="5">
    <location>
        <begin position="93"/>
        <end position="103"/>
    </location>
</feature>
<dbReference type="InterPro" id="IPR015943">
    <property type="entry name" value="WD40/YVTN_repeat-like_dom_sf"/>
</dbReference>
<evidence type="ECO:0000256" key="3">
    <source>
        <dbReference type="PROSITE-ProRule" id="PRU00221"/>
    </source>
</evidence>
<protein>
    <recommendedName>
        <fullName evidence="6">C3H1-type domain-containing protein</fullName>
    </recommendedName>
</protein>
<dbReference type="InterPro" id="IPR044715">
    <property type="entry name" value="WDR86-like"/>
</dbReference>
<keyword evidence="8" id="KW-1185">Reference proteome</keyword>
<dbReference type="SUPFAM" id="SSF50978">
    <property type="entry name" value="WD40 repeat-like"/>
    <property type="match status" value="1"/>
</dbReference>
<feature type="region of interest" description="Disordered" evidence="5">
    <location>
        <begin position="85"/>
        <end position="113"/>
    </location>
</feature>
<dbReference type="Gene3D" id="2.130.10.10">
    <property type="entry name" value="YVTN repeat-like/Quinoprotein amine dehydrogenase"/>
    <property type="match status" value="2"/>
</dbReference>
<evidence type="ECO:0000259" key="6">
    <source>
        <dbReference type="PROSITE" id="PS50103"/>
    </source>
</evidence>